<proteinExistence type="predicted"/>
<dbReference type="STRING" id="748909.SAMN05192575_11656"/>
<evidence type="ECO:0000313" key="5">
    <source>
        <dbReference type="Proteomes" id="UP000233565"/>
    </source>
</evidence>
<protein>
    <submittedName>
        <fullName evidence="2">DNA-binding protein</fullName>
    </submittedName>
    <submittedName>
        <fullName evidence="3">Transcriptional regulator, AlpA family</fullName>
    </submittedName>
</protein>
<reference evidence="2 5" key="2">
    <citation type="submission" date="2017-12" db="EMBL/GenBank/DDBJ databases">
        <title>Pharmacopeia of the Arctic Ocean.</title>
        <authorList>
            <person name="Collins E."/>
            <person name="Ducluzeau A.-L."/>
        </authorList>
    </citation>
    <scope>NUCLEOTIDE SEQUENCE [LARGE SCALE GENOMIC DNA]</scope>
    <source>
        <strain evidence="2 5">DSM 23325</strain>
    </source>
</reference>
<dbReference type="InterPro" id="IPR009061">
    <property type="entry name" value="DNA-bd_dom_put_sf"/>
</dbReference>
<sequence>MTTTPTHSGLERLLTIAELSDYLGIPVATLYDWRVDGVGPQAVKLGRALRYPESCVRTWLEEKLHG</sequence>
<dbReference type="RefSeq" id="WP_091201935.1">
    <property type="nucleotide sequence ID" value="NZ_FOKC01000016.1"/>
</dbReference>
<dbReference type="AlphaFoldDB" id="A0A1I1BCB6"/>
<gene>
    <name evidence="2" type="ORF">CXG46_15605</name>
    <name evidence="3" type="ORF">SAMN05192575_11656</name>
</gene>
<evidence type="ECO:0000259" key="1">
    <source>
        <dbReference type="Pfam" id="PF12728"/>
    </source>
</evidence>
<dbReference type="GO" id="GO:0003677">
    <property type="term" value="F:DNA binding"/>
    <property type="evidence" value="ECO:0007669"/>
    <property type="project" value="UniProtKB-KW"/>
</dbReference>
<dbReference type="EMBL" id="FOKC01000016">
    <property type="protein sequence ID" value="SFB48004.1"/>
    <property type="molecule type" value="Genomic_DNA"/>
</dbReference>
<dbReference type="EMBL" id="PJBV01000033">
    <property type="protein sequence ID" value="PKH38470.1"/>
    <property type="molecule type" value="Genomic_DNA"/>
</dbReference>
<keyword evidence="5" id="KW-1185">Reference proteome</keyword>
<dbReference type="Proteomes" id="UP000199113">
    <property type="component" value="Unassembled WGS sequence"/>
</dbReference>
<dbReference type="Proteomes" id="UP000233565">
    <property type="component" value="Unassembled WGS sequence"/>
</dbReference>
<evidence type="ECO:0000313" key="3">
    <source>
        <dbReference type="EMBL" id="SFB48004.1"/>
    </source>
</evidence>
<keyword evidence="2" id="KW-0238">DNA-binding</keyword>
<evidence type="ECO:0000313" key="2">
    <source>
        <dbReference type="EMBL" id="PKH38470.1"/>
    </source>
</evidence>
<dbReference type="Pfam" id="PF12728">
    <property type="entry name" value="HTH_17"/>
    <property type="match status" value="1"/>
</dbReference>
<dbReference type="SUPFAM" id="SSF46955">
    <property type="entry name" value="Putative DNA-binding domain"/>
    <property type="match status" value="1"/>
</dbReference>
<accession>A0A1I1BCB6</accession>
<organism evidence="3 4">
    <name type="scientific">Nocardioides alpinus</name>
    <dbReference type="NCBI Taxonomy" id="748909"/>
    <lineage>
        <taxon>Bacteria</taxon>
        <taxon>Bacillati</taxon>
        <taxon>Actinomycetota</taxon>
        <taxon>Actinomycetes</taxon>
        <taxon>Propionibacteriales</taxon>
        <taxon>Nocardioidaceae</taxon>
        <taxon>Nocardioides</taxon>
    </lineage>
</organism>
<dbReference type="OrthoDB" id="194758at2"/>
<feature type="domain" description="Helix-turn-helix" evidence="1">
    <location>
        <begin position="13"/>
        <end position="63"/>
    </location>
</feature>
<reference evidence="3" key="1">
    <citation type="submission" date="2016-10" db="EMBL/GenBank/DDBJ databases">
        <authorList>
            <person name="de Groot N.N."/>
        </authorList>
    </citation>
    <scope>NUCLEOTIDE SEQUENCE [LARGE SCALE GENOMIC DNA]</scope>
    <source>
        <strain evidence="3">CGMCC 1.10697</strain>
    </source>
</reference>
<dbReference type="InterPro" id="IPR041657">
    <property type="entry name" value="HTH_17"/>
</dbReference>
<evidence type="ECO:0000313" key="4">
    <source>
        <dbReference type="Proteomes" id="UP000199113"/>
    </source>
</evidence>
<name>A0A1I1BCB6_9ACTN</name>